<dbReference type="RefSeq" id="WP_340524872.1">
    <property type="nucleotide sequence ID" value="NZ_FMSH01000176.1"/>
</dbReference>
<protein>
    <submittedName>
        <fullName evidence="6">Transcriptional regulator TetR/AcrR family</fullName>
    </submittedName>
</protein>
<dbReference type="PRINTS" id="PR00455">
    <property type="entry name" value="HTHTETR"/>
</dbReference>
<dbReference type="GO" id="GO:0003677">
    <property type="term" value="F:DNA binding"/>
    <property type="evidence" value="ECO:0007669"/>
    <property type="project" value="UniProtKB-UniRule"/>
</dbReference>
<keyword evidence="1" id="KW-0805">Transcription regulation</keyword>
<evidence type="ECO:0000256" key="2">
    <source>
        <dbReference type="ARBA" id="ARBA00023125"/>
    </source>
</evidence>
<keyword evidence="2 4" id="KW-0238">DNA-binding</keyword>
<dbReference type="InterPro" id="IPR036271">
    <property type="entry name" value="Tet_transcr_reg_TetR-rel_C_sf"/>
</dbReference>
<dbReference type="PANTHER" id="PTHR47506">
    <property type="entry name" value="TRANSCRIPTIONAL REGULATORY PROTEIN"/>
    <property type="match status" value="1"/>
</dbReference>
<evidence type="ECO:0000256" key="3">
    <source>
        <dbReference type="ARBA" id="ARBA00023163"/>
    </source>
</evidence>
<dbReference type="AlphaFoldDB" id="A0A1K0IG50"/>
<evidence type="ECO:0000313" key="6">
    <source>
        <dbReference type="EMBL" id="SCU75909.1"/>
    </source>
</evidence>
<feature type="domain" description="HTH tetR-type" evidence="5">
    <location>
        <begin position="8"/>
        <end position="68"/>
    </location>
</feature>
<dbReference type="PROSITE" id="PS50977">
    <property type="entry name" value="HTH_TETR_2"/>
    <property type="match status" value="1"/>
</dbReference>
<evidence type="ECO:0000256" key="1">
    <source>
        <dbReference type="ARBA" id="ARBA00023015"/>
    </source>
</evidence>
<accession>A0A1K0IG50</accession>
<dbReference type="EMBL" id="FMSH01000176">
    <property type="protein sequence ID" value="SCU75909.1"/>
    <property type="molecule type" value="Genomic_DNA"/>
</dbReference>
<evidence type="ECO:0000256" key="4">
    <source>
        <dbReference type="PROSITE-ProRule" id="PRU00335"/>
    </source>
</evidence>
<sequence>MARTADKTDIPDRLTKAGRELFSRHGYNATGIQQITDHAGVPKGSFYNHFESKEAFAAVIVAQYADYLQRSWEAMMEAAPPEPMAAIRYVFTQMIAYHLSRTVQAGCLIGNFAAEIALSSETCRTALQAAQVAWRERLAGMISQAQAHGAIRTDIAPAELSGLVWDAWEGALLRMKLERSVEPLRRSVDLMFDHLFQPAATNVVAAASLRPTTE</sequence>
<dbReference type="Gene3D" id="1.10.357.10">
    <property type="entry name" value="Tetracycline Repressor, domain 2"/>
    <property type="match status" value="1"/>
</dbReference>
<dbReference type="SUPFAM" id="SSF46689">
    <property type="entry name" value="Homeodomain-like"/>
    <property type="match status" value="1"/>
</dbReference>
<name>A0A1K0IG50_CUPNE</name>
<dbReference type="Pfam" id="PF16925">
    <property type="entry name" value="TetR_C_13"/>
    <property type="match status" value="1"/>
</dbReference>
<dbReference type="PANTHER" id="PTHR47506:SF6">
    <property type="entry name" value="HTH-TYPE TRANSCRIPTIONAL REPRESSOR NEMR"/>
    <property type="match status" value="1"/>
</dbReference>
<dbReference type="SUPFAM" id="SSF48498">
    <property type="entry name" value="Tetracyclin repressor-like, C-terminal domain"/>
    <property type="match status" value="1"/>
</dbReference>
<proteinExistence type="predicted"/>
<feature type="DNA-binding region" description="H-T-H motif" evidence="4">
    <location>
        <begin position="31"/>
        <end position="50"/>
    </location>
</feature>
<gene>
    <name evidence="6" type="ORF">CNECB9_2570005</name>
</gene>
<evidence type="ECO:0000259" key="5">
    <source>
        <dbReference type="PROSITE" id="PS50977"/>
    </source>
</evidence>
<dbReference type="InterPro" id="IPR001647">
    <property type="entry name" value="HTH_TetR"/>
</dbReference>
<dbReference type="InterPro" id="IPR009057">
    <property type="entry name" value="Homeodomain-like_sf"/>
</dbReference>
<organism evidence="6">
    <name type="scientific">Cupriavidus necator</name>
    <name type="common">Alcaligenes eutrophus</name>
    <name type="synonym">Ralstonia eutropha</name>
    <dbReference type="NCBI Taxonomy" id="106590"/>
    <lineage>
        <taxon>Bacteria</taxon>
        <taxon>Pseudomonadati</taxon>
        <taxon>Pseudomonadota</taxon>
        <taxon>Betaproteobacteria</taxon>
        <taxon>Burkholderiales</taxon>
        <taxon>Burkholderiaceae</taxon>
        <taxon>Cupriavidus</taxon>
    </lineage>
</organism>
<keyword evidence="3" id="KW-0804">Transcription</keyword>
<reference evidence="6" key="1">
    <citation type="submission" date="2016-09" db="EMBL/GenBank/DDBJ databases">
        <authorList>
            <person name="Capua I."/>
            <person name="De Benedictis P."/>
            <person name="Joannis T."/>
            <person name="Lombin L.H."/>
            <person name="Cattoli G."/>
        </authorList>
    </citation>
    <scope>NUCLEOTIDE SEQUENCE</scope>
    <source>
        <strain evidence="6">B9</strain>
    </source>
</reference>
<dbReference type="InterPro" id="IPR011075">
    <property type="entry name" value="TetR_C"/>
</dbReference>
<dbReference type="Pfam" id="PF00440">
    <property type="entry name" value="TetR_N"/>
    <property type="match status" value="1"/>
</dbReference>